<evidence type="ECO:0000313" key="3">
    <source>
        <dbReference type="Proteomes" id="UP001188597"/>
    </source>
</evidence>
<dbReference type="InterPro" id="IPR025558">
    <property type="entry name" value="DUF4283"/>
</dbReference>
<dbReference type="EMBL" id="JAVXUP010002041">
    <property type="protein sequence ID" value="KAK3006097.1"/>
    <property type="molecule type" value="Genomic_DNA"/>
</dbReference>
<dbReference type="PANTHER" id="PTHR31286">
    <property type="entry name" value="GLYCINE-RICH CELL WALL STRUCTURAL PROTEIN 1.8-LIKE"/>
    <property type="match status" value="1"/>
</dbReference>
<sequence>MAKFKFKIANSEVVICDRNVSSEREFQKVRSFKMKLSKFETGAQLNCEETIDLEEDDSNANREYFLTFLAKIISSKKSNLKAVQSILSKAWNPTKGMKITPLADNTICITFNHEWDRMRILESRPWSIMSSSLVIRDWSPNLYIKEIELNYTPFWVRICRLPPNQMTKPNAEKIAKKR</sequence>
<comment type="caution">
    <text evidence="2">The sequence shown here is derived from an EMBL/GenBank/DDBJ whole genome shotgun (WGS) entry which is preliminary data.</text>
</comment>
<evidence type="ECO:0000259" key="1">
    <source>
        <dbReference type="Pfam" id="PF14111"/>
    </source>
</evidence>
<evidence type="ECO:0000313" key="2">
    <source>
        <dbReference type="EMBL" id="KAK3006097.1"/>
    </source>
</evidence>
<dbReference type="PANTHER" id="PTHR31286:SF167">
    <property type="entry name" value="OS09G0268800 PROTEIN"/>
    <property type="match status" value="1"/>
</dbReference>
<dbReference type="Pfam" id="PF14111">
    <property type="entry name" value="DUF4283"/>
    <property type="match status" value="1"/>
</dbReference>
<reference evidence="2" key="1">
    <citation type="submission" date="2022-12" db="EMBL/GenBank/DDBJ databases">
        <title>Draft genome assemblies for two species of Escallonia (Escalloniales).</title>
        <authorList>
            <person name="Chanderbali A."/>
            <person name="Dervinis C."/>
            <person name="Anghel I."/>
            <person name="Soltis D."/>
            <person name="Soltis P."/>
            <person name="Zapata F."/>
        </authorList>
    </citation>
    <scope>NUCLEOTIDE SEQUENCE</scope>
    <source>
        <strain evidence="2">UCBG64.0493</strain>
        <tissue evidence="2">Leaf</tissue>
    </source>
</reference>
<dbReference type="AlphaFoldDB" id="A0AA88VCT1"/>
<feature type="domain" description="DUF4283" evidence="1">
    <location>
        <begin position="72"/>
        <end position="142"/>
    </location>
</feature>
<name>A0AA88VCT1_9ASTE</name>
<gene>
    <name evidence="2" type="ORF">RJ639_017351</name>
</gene>
<proteinExistence type="predicted"/>
<dbReference type="Proteomes" id="UP001188597">
    <property type="component" value="Unassembled WGS sequence"/>
</dbReference>
<protein>
    <recommendedName>
        <fullName evidence="1">DUF4283 domain-containing protein</fullName>
    </recommendedName>
</protein>
<accession>A0AA88VCT1</accession>
<organism evidence="2 3">
    <name type="scientific">Escallonia herrerae</name>
    <dbReference type="NCBI Taxonomy" id="1293975"/>
    <lineage>
        <taxon>Eukaryota</taxon>
        <taxon>Viridiplantae</taxon>
        <taxon>Streptophyta</taxon>
        <taxon>Embryophyta</taxon>
        <taxon>Tracheophyta</taxon>
        <taxon>Spermatophyta</taxon>
        <taxon>Magnoliopsida</taxon>
        <taxon>eudicotyledons</taxon>
        <taxon>Gunneridae</taxon>
        <taxon>Pentapetalae</taxon>
        <taxon>asterids</taxon>
        <taxon>campanulids</taxon>
        <taxon>Escalloniales</taxon>
        <taxon>Escalloniaceae</taxon>
        <taxon>Escallonia</taxon>
    </lineage>
</organism>
<keyword evidence="3" id="KW-1185">Reference proteome</keyword>
<dbReference type="InterPro" id="IPR040256">
    <property type="entry name" value="At4g02000-like"/>
</dbReference>